<keyword evidence="5" id="KW-0573">Peptidoglycan synthesis</keyword>
<comment type="similarity">
    <text evidence="2">Belongs to the FemABX family.</text>
</comment>
<dbReference type="RefSeq" id="WP_301855026.1">
    <property type="nucleotide sequence ID" value="NZ_JAUJWU010000001.1"/>
</dbReference>
<dbReference type="Proteomes" id="UP001172142">
    <property type="component" value="Unassembled WGS sequence"/>
</dbReference>
<accession>A0ABT8N9N3</accession>
<evidence type="ECO:0000256" key="5">
    <source>
        <dbReference type="ARBA" id="ARBA00022984"/>
    </source>
</evidence>
<evidence type="ECO:0000256" key="9">
    <source>
        <dbReference type="ARBA" id="ARBA00040679"/>
    </source>
</evidence>
<keyword evidence="14" id="KW-1185">Reference proteome</keyword>
<evidence type="ECO:0000256" key="4">
    <source>
        <dbReference type="ARBA" id="ARBA00022960"/>
    </source>
</evidence>
<evidence type="ECO:0000313" key="14">
    <source>
        <dbReference type="Proteomes" id="UP001172142"/>
    </source>
</evidence>
<evidence type="ECO:0000256" key="1">
    <source>
        <dbReference type="ARBA" id="ARBA00004496"/>
    </source>
</evidence>
<dbReference type="SUPFAM" id="SSF55729">
    <property type="entry name" value="Acyl-CoA N-acyltransferases (Nat)"/>
    <property type="match status" value="1"/>
</dbReference>
<comment type="catalytic activity">
    <reaction evidence="11">
        <text>beta-D-GlcNAc-(1-&gt;4)-Mur2Ac(oyl-L-Ala-D-isoglutaminyl-L-Lys-D-Ala-D-Ala)-di-trans,octa-cis-undecaprenyl diphosphate + glycyl-tRNA(Gly) = beta-D-GlcNAc-(1-&gt;4)-Mur2Ac(oyl-L-Ala-D-isoglutaminyl-L-Lys-(N(6)-Gly)-D-Ala-D-Ala)-di-trans,octa-cis-undecaprenyl diphosphate + tRNA(Gly) + H(+)</text>
        <dbReference type="Rhea" id="RHEA:30435"/>
        <dbReference type="Rhea" id="RHEA-COMP:9664"/>
        <dbReference type="Rhea" id="RHEA-COMP:9683"/>
        <dbReference type="ChEBI" id="CHEBI:15378"/>
        <dbReference type="ChEBI" id="CHEBI:62233"/>
        <dbReference type="ChEBI" id="CHEBI:62234"/>
        <dbReference type="ChEBI" id="CHEBI:78442"/>
        <dbReference type="ChEBI" id="CHEBI:78522"/>
        <dbReference type="EC" id="2.3.2.16"/>
    </reaction>
</comment>
<dbReference type="PROSITE" id="PS51191">
    <property type="entry name" value="FEMABX"/>
    <property type="match status" value="1"/>
</dbReference>
<evidence type="ECO:0000256" key="11">
    <source>
        <dbReference type="ARBA" id="ARBA00048654"/>
    </source>
</evidence>
<keyword evidence="4" id="KW-0133">Cell shape</keyword>
<dbReference type="EMBL" id="JAUJWU010000001">
    <property type="protein sequence ID" value="MDN7244593.1"/>
    <property type="molecule type" value="Genomic_DNA"/>
</dbReference>
<comment type="subcellular location">
    <subcellularLocation>
        <location evidence="1">Cytoplasm</location>
    </subcellularLocation>
</comment>
<evidence type="ECO:0000313" key="13">
    <source>
        <dbReference type="EMBL" id="MDN7244593.1"/>
    </source>
</evidence>
<dbReference type="InterPro" id="IPR050644">
    <property type="entry name" value="PG_Glycine_Bridge_Synth"/>
</dbReference>
<feature type="domain" description="BioF2-like acetyltransferase" evidence="12">
    <location>
        <begin position="141"/>
        <end position="269"/>
    </location>
</feature>
<evidence type="ECO:0000259" key="12">
    <source>
        <dbReference type="Pfam" id="PF13480"/>
    </source>
</evidence>
<dbReference type="Pfam" id="PF13480">
    <property type="entry name" value="Acetyltransf_6"/>
    <property type="match status" value="1"/>
</dbReference>
<keyword evidence="6 13" id="KW-0012">Acyltransferase</keyword>
<reference evidence="13 14" key="1">
    <citation type="submission" date="2023-07" db="EMBL/GenBank/DDBJ databases">
        <title>Novel species in genus Planococcus.</title>
        <authorList>
            <person name="Ning S."/>
        </authorList>
    </citation>
    <scope>NUCLEOTIDE SEQUENCE [LARGE SCALE GENOMIC DNA]</scope>
    <source>
        <strain evidence="13 14">N017</strain>
    </source>
</reference>
<evidence type="ECO:0000256" key="8">
    <source>
        <dbReference type="ARBA" id="ARBA00039074"/>
    </source>
</evidence>
<evidence type="ECO:0000256" key="3">
    <source>
        <dbReference type="ARBA" id="ARBA00022679"/>
    </source>
</evidence>
<protein>
    <recommendedName>
        <fullName evidence="9">Lipid II:glycine glycyltransferase</fullName>
        <ecNumber evidence="8">2.3.2.16</ecNumber>
    </recommendedName>
    <alternativeName>
        <fullName evidence="10">Factor essential for expression of methicillin resistance X</fullName>
    </alternativeName>
</protein>
<dbReference type="PANTHER" id="PTHR36174">
    <property type="entry name" value="LIPID II:GLYCINE GLYCYLTRANSFERASE"/>
    <property type="match status" value="1"/>
</dbReference>
<evidence type="ECO:0000256" key="10">
    <source>
        <dbReference type="ARBA" id="ARBA00042933"/>
    </source>
</evidence>
<sequence length="330" mass="38398">MQDLYFDLNYGKLYEAVESGVCEIFEFENNLGKVRHLFLKRKIPNLINGIQYYDLATPYGYGGPLMIEVLEENKNVVEEKFEEAFQNYCQQNNVVSEFVRFHPLFLNAQDFTKIYDVQHRRYTTGTNLQAHEDPVQAEFSKSTRRNIRNAIKAGVTVDISVNPKDLKNFQEVYYSTMKRNNADSIYYFNNQYFSDCLKLLGKHVVLTEVNYGSRTIGMGLSFIYNKSIHTHLSGTLEEYHHLSPAYLLQYALVVWGKENGYHLIHDGGGRTSDPQDKLFLFKKQFGKNTIFDYFVGHKIWNKEIYEELCKATIASEETDFFPAYRTVGAK</sequence>
<dbReference type="GO" id="GO:0016746">
    <property type="term" value="F:acyltransferase activity"/>
    <property type="evidence" value="ECO:0007669"/>
    <property type="project" value="UniProtKB-KW"/>
</dbReference>
<comment type="caution">
    <text evidence="13">The sequence shown here is derived from an EMBL/GenBank/DDBJ whole genome shotgun (WGS) entry which is preliminary data.</text>
</comment>
<evidence type="ECO:0000256" key="6">
    <source>
        <dbReference type="ARBA" id="ARBA00023315"/>
    </source>
</evidence>
<dbReference type="PANTHER" id="PTHR36174:SF1">
    <property type="entry name" value="LIPID II:GLYCINE GLYCYLTRANSFERASE"/>
    <property type="match status" value="1"/>
</dbReference>
<evidence type="ECO:0000256" key="2">
    <source>
        <dbReference type="ARBA" id="ARBA00009943"/>
    </source>
</evidence>
<dbReference type="InterPro" id="IPR016181">
    <property type="entry name" value="Acyl_CoA_acyltransferase"/>
</dbReference>
<gene>
    <name evidence="13" type="ORF">QWY13_03725</name>
</gene>
<proteinExistence type="inferred from homology"/>
<dbReference type="InterPro" id="IPR003447">
    <property type="entry name" value="FEMABX"/>
</dbReference>
<keyword evidence="3 13" id="KW-0808">Transferase</keyword>
<dbReference type="InterPro" id="IPR038740">
    <property type="entry name" value="BioF2-like_GNAT_dom"/>
</dbReference>
<dbReference type="Gene3D" id="3.40.630.30">
    <property type="match status" value="1"/>
</dbReference>
<evidence type="ECO:0000256" key="7">
    <source>
        <dbReference type="ARBA" id="ARBA00023316"/>
    </source>
</evidence>
<name>A0ABT8N9N3_9BACL</name>
<keyword evidence="7" id="KW-0961">Cell wall biogenesis/degradation</keyword>
<dbReference type="EC" id="2.3.2.16" evidence="8"/>
<organism evidence="13 14">
    <name type="scientific">Planococcus shenhongbingii</name>
    <dbReference type="NCBI Taxonomy" id="3058398"/>
    <lineage>
        <taxon>Bacteria</taxon>
        <taxon>Bacillati</taxon>
        <taxon>Bacillota</taxon>
        <taxon>Bacilli</taxon>
        <taxon>Bacillales</taxon>
        <taxon>Caryophanaceae</taxon>
        <taxon>Planococcus</taxon>
    </lineage>
</organism>